<dbReference type="EMBL" id="JAGGLP010000035">
    <property type="protein sequence ID" value="MBP2055875.1"/>
    <property type="molecule type" value="Genomic_DNA"/>
</dbReference>
<evidence type="ECO:0000313" key="4">
    <source>
        <dbReference type="Proteomes" id="UP000092659"/>
    </source>
</evidence>
<gene>
    <name evidence="2" type="ORF">AVL59_22765</name>
    <name evidence="3" type="ORF">J2Z21_008891</name>
</gene>
<sequence>MTDGTQDRSNDGRMEHLLQDTESSIDINLTSLTRRKQELQEWMEGTEHTDRCEDGHRPARQDDGFDARPRFVAWAPDLELKPPRPSHTLDDYARTRLHLAVGDHAHAAHPASTSWRPSTCRDESAEAALSAVSELRAVLTLIRPGSPAKLLQTLLADVEDQITRTGQISAGLCERLRTVLTETPLGSGLDVPASAVARLLGDG</sequence>
<dbReference type="STRING" id="68214.AVL59_22765"/>
<organism evidence="2 4">
    <name type="scientific">Streptomyces griseochromogenes</name>
    <dbReference type="NCBI Taxonomy" id="68214"/>
    <lineage>
        <taxon>Bacteria</taxon>
        <taxon>Bacillati</taxon>
        <taxon>Actinomycetota</taxon>
        <taxon>Actinomycetes</taxon>
        <taxon>Kitasatosporales</taxon>
        <taxon>Streptomycetaceae</taxon>
        <taxon>Streptomyces</taxon>
    </lineage>
</organism>
<dbReference type="KEGG" id="sgs:AVL59_22765"/>
<name>A0A1B1AZT4_9ACTN</name>
<dbReference type="EMBL" id="CP016279">
    <property type="protein sequence ID" value="ANP52022.1"/>
    <property type="molecule type" value="Genomic_DNA"/>
</dbReference>
<accession>A0A1B1AZT4</accession>
<evidence type="ECO:0000313" key="5">
    <source>
        <dbReference type="Proteomes" id="UP001519309"/>
    </source>
</evidence>
<keyword evidence="5" id="KW-1185">Reference proteome</keyword>
<feature type="compositionally biased region" description="Basic and acidic residues" evidence="1">
    <location>
        <begin position="1"/>
        <end position="19"/>
    </location>
</feature>
<evidence type="ECO:0000313" key="2">
    <source>
        <dbReference type="EMBL" id="ANP52022.1"/>
    </source>
</evidence>
<reference evidence="3 5" key="2">
    <citation type="submission" date="2021-03" db="EMBL/GenBank/DDBJ databases">
        <title>Genomic Encyclopedia of Type Strains, Phase IV (KMG-IV): sequencing the most valuable type-strain genomes for metagenomic binning, comparative biology and taxonomic classification.</title>
        <authorList>
            <person name="Goeker M."/>
        </authorList>
    </citation>
    <scope>NUCLEOTIDE SEQUENCE [LARGE SCALE GENOMIC DNA]</scope>
    <source>
        <strain evidence="3 5">DSM 40499</strain>
    </source>
</reference>
<dbReference type="RefSeq" id="WP_067307453.1">
    <property type="nucleotide sequence ID" value="NZ_CP016279.1"/>
</dbReference>
<reference evidence="2 4" key="1">
    <citation type="submission" date="2016-06" db="EMBL/GenBank/DDBJ databases">
        <title>Complete genome sequence of Streptomyces griseochromogenes ATCC 14511, the Blasticidin S producer.</title>
        <authorList>
            <person name="Wu L."/>
        </authorList>
    </citation>
    <scope>NUCLEOTIDE SEQUENCE [LARGE SCALE GENOMIC DNA]</scope>
    <source>
        <strain evidence="2 4">ATCC 14511</strain>
    </source>
</reference>
<proteinExistence type="predicted"/>
<evidence type="ECO:0000313" key="3">
    <source>
        <dbReference type="EMBL" id="MBP2055875.1"/>
    </source>
</evidence>
<protein>
    <submittedName>
        <fullName evidence="2">Uncharacterized protein</fullName>
    </submittedName>
</protein>
<dbReference type="AlphaFoldDB" id="A0A1B1AZT4"/>
<dbReference type="Proteomes" id="UP001519309">
    <property type="component" value="Unassembled WGS sequence"/>
</dbReference>
<evidence type="ECO:0000256" key="1">
    <source>
        <dbReference type="SAM" id="MobiDB-lite"/>
    </source>
</evidence>
<dbReference type="Proteomes" id="UP000092659">
    <property type="component" value="Chromosome"/>
</dbReference>
<feature type="region of interest" description="Disordered" evidence="1">
    <location>
        <begin position="1"/>
        <end position="22"/>
    </location>
</feature>